<dbReference type="OrthoDB" id="954173at2"/>
<keyword evidence="1" id="KW-1133">Transmembrane helix</keyword>
<name>A0A286FFB2_9BACT</name>
<dbReference type="Proteomes" id="UP000219452">
    <property type="component" value="Unassembled WGS sequence"/>
</dbReference>
<proteinExistence type="predicted"/>
<dbReference type="AlphaFoldDB" id="A0A286FFB2"/>
<feature type="transmembrane region" description="Helical" evidence="1">
    <location>
        <begin position="146"/>
        <end position="169"/>
    </location>
</feature>
<evidence type="ECO:0000256" key="1">
    <source>
        <dbReference type="SAM" id="Phobius"/>
    </source>
</evidence>
<accession>A0A286FFB2</accession>
<keyword evidence="1" id="KW-0472">Membrane</keyword>
<reference evidence="3" key="1">
    <citation type="submission" date="2017-09" db="EMBL/GenBank/DDBJ databases">
        <authorList>
            <person name="Varghese N."/>
            <person name="Submissions S."/>
        </authorList>
    </citation>
    <scope>NUCLEOTIDE SEQUENCE [LARGE SCALE GENOMIC DNA]</scope>
    <source>
        <strain evidence="3">DSM 29961</strain>
    </source>
</reference>
<keyword evidence="1" id="KW-0812">Transmembrane</keyword>
<protein>
    <recommendedName>
        <fullName evidence="4">DUF3592 domain-containing protein</fullName>
    </recommendedName>
</protein>
<evidence type="ECO:0000313" key="3">
    <source>
        <dbReference type="Proteomes" id="UP000219452"/>
    </source>
</evidence>
<dbReference type="EMBL" id="OCNH01000001">
    <property type="protein sequence ID" value="SOD81910.1"/>
    <property type="molecule type" value="Genomic_DNA"/>
</dbReference>
<feature type="transmembrane region" description="Helical" evidence="1">
    <location>
        <begin position="181"/>
        <end position="203"/>
    </location>
</feature>
<evidence type="ECO:0000313" key="2">
    <source>
        <dbReference type="EMBL" id="SOD81910.1"/>
    </source>
</evidence>
<gene>
    <name evidence="2" type="ORF">SAMN06269250_1957</name>
</gene>
<feature type="transmembrane region" description="Helical" evidence="1">
    <location>
        <begin position="286"/>
        <end position="307"/>
    </location>
</feature>
<keyword evidence="3" id="KW-1185">Reference proteome</keyword>
<evidence type="ECO:0008006" key="4">
    <source>
        <dbReference type="Google" id="ProtNLM"/>
    </source>
</evidence>
<feature type="transmembrane region" description="Helical" evidence="1">
    <location>
        <begin position="12"/>
        <end position="33"/>
    </location>
</feature>
<dbReference type="RefSeq" id="WP_097125535.1">
    <property type="nucleotide sequence ID" value="NZ_OCNH01000001.1"/>
</dbReference>
<organism evidence="2 3">
    <name type="scientific">Spirosoma fluviale</name>
    <dbReference type="NCBI Taxonomy" id="1597977"/>
    <lineage>
        <taxon>Bacteria</taxon>
        <taxon>Pseudomonadati</taxon>
        <taxon>Bacteroidota</taxon>
        <taxon>Cytophagia</taxon>
        <taxon>Cytophagales</taxon>
        <taxon>Cytophagaceae</taxon>
        <taxon>Spirosoma</taxon>
    </lineage>
</organism>
<sequence length="313" mass="35971">MLGKIATVLGRLYTFLLSLVVALILSVATWGMWQYYQDVRLLDDFSRKARPVTVAITNAEQKQRSWQDVFSNSTYLTVEYQGKAYPCRFVMDSGYVGSGDRVKLLYHPDYDSFRQPRAVLKFDESNRKSRLIEWSSIRDFSPSNRLLLLCMLLSTASFFFSSGLIGSLIPIPFLQTIARFLFVLALGCAAIFFTYDTIAYFNYYQLLNKEGQSVSVPVLATNRKAHGRKYNWYTYEATVRHQGQERIVPISEDDFDALSSSLPGSVTVRYVAAVDDLMADDFTPDYWVIVVPLFFYLLVFLFVRPAYTVTRQR</sequence>